<keyword evidence="3" id="KW-0804">Transcription</keyword>
<comment type="caution">
    <text evidence="6">The sequence shown here is derived from an EMBL/GenBank/DDBJ whole genome shotgun (WGS) entry which is preliminary data.</text>
</comment>
<accession>A0ABT4ASL8</accession>
<keyword evidence="2 4" id="KW-0238">DNA-binding</keyword>
<protein>
    <submittedName>
        <fullName evidence="6">TetR/AcrR family transcriptional regulator</fullName>
    </submittedName>
</protein>
<dbReference type="PRINTS" id="PR00455">
    <property type="entry name" value="HTHTETR"/>
</dbReference>
<evidence type="ECO:0000256" key="2">
    <source>
        <dbReference type="ARBA" id="ARBA00023125"/>
    </source>
</evidence>
<dbReference type="SUPFAM" id="SSF46689">
    <property type="entry name" value="Homeodomain-like"/>
    <property type="match status" value="1"/>
</dbReference>
<feature type="DNA-binding region" description="H-T-H motif" evidence="4">
    <location>
        <begin position="27"/>
        <end position="46"/>
    </location>
</feature>
<dbReference type="PANTHER" id="PTHR30055">
    <property type="entry name" value="HTH-TYPE TRANSCRIPTIONAL REGULATOR RUTR"/>
    <property type="match status" value="1"/>
</dbReference>
<dbReference type="PROSITE" id="PS50977">
    <property type="entry name" value="HTH_TETR_2"/>
    <property type="match status" value="1"/>
</dbReference>
<dbReference type="InterPro" id="IPR009057">
    <property type="entry name" value="Homeodomain-like_sf"/>
</dbReference>
<proteinExistence type="predicted"/>
<dbReference type="RefSeq" id="WP_267561104.1">
    <property type="nucleotide sequence ID" value="NZ_JAPNTZ010000001.1"/>
</dbReference>
<reference evidence="6" key="1">
    <citation type="submission" date="2022-11" db="EMBL/GenBank/DDBJ databases">
        <authorList>
            <person name="Somphong A."/>
            <person name="Phongsopitanun W."/>
        </authorList>
    </citation>
    <scope>NUCLEOTIDE SEQUENCE</scope>
    <source>
        <strain evidence="6">Pm04-4</strain>
    </source>
</reference>
<dbReference type="Pfam" id="PF17937">
    <property type="entry name" value="TetR_C_28"/>
    <property type="match status" value="1"/>
</dbReference>
<evidence type="ECO:0000313" key="7">
    <source>
        <dbReference type="Proteomes" id="UP001151002"/>
    </source>
</evidence>
<evidence type="ECO:0000256" key="3">
    <source>
        <dbReference type="ARBA" id="ARBA00023163"/>
    </source>
</evidence>
<dbReference type="InterPro" id="IPR041479">
    <property type="entry name" value="TetR_CgmR_C"/>
</dbReference>
<dbReference type="InterPro" id="IPR050109">
    <property type="entry name" value="HTH-type_TetR-like_transc_reg"/>
</dbReference>
<organism evidence="6 7">
    <name type="scientific">Paractinoplanes pyxinae</name>
    <dbReference type="NCBI Taxonomy" id="2997416"/>
    <lineage>
        <taxon>Bacteria</taxon>
        <taxon>Bacillati</taxon>
        <taxon>Actinomycetota</taxon>
        <taxon>Actinomycetes</taxon>
        <taxon>Micromonosporales</taxon>
        <taxon>Micromonosporaceae</taxon>
        <taxon>Paractinoplanes</taxon>
    </lineage>
</organism>
<evidence type="ECO:0000259" key="5">
    <source>
        <dbReference type="PROSITE" id="PS50977"/>
    </source>
</evidence>
<dbReference type="Pfam" id="PF00440">
    <property type="entry name" value="TetR_N"/>
    <property type="match status" value="1"/>
</dbReference>
<name>A0ABT4ASL8_9ACTN</name>
<evidence type="ECO:0000256" key="4">
    <source>
        <dbReference type="PROSITE-ProRule" id="PRU00335"/>
    </source>
</evidence>
<dbReference type="InterPro" id="IPR001647">
    <property type="entry name" value="HTH_TetR"/>
</dbReference>
<evidence type="ECO:0000256" key="1">
    <source>
        <dbReference type="ARBA" id="ARBA00023015"/>
    </source>
</evidence>
<dbReference type="Gene3D" id="1.10.357.10">
    <property type="entry name" value="Tetracycline Repressor, domain 2"/>
    <property type="match status" value="1"/>
</dbReference>
<dbReference type="PANTHER" id="PTHR30055:SF234">
    <property type="entry name" value="HTH-TYPE TRANSCRIPTIONAL REGULATOR BETI"/>
    <property type="match status" value="1"/>
</dbReference>
<dbReference type="EMBL" id="JAPNTZ010000001">
    <property type="protein sequence ID" value="MCY1137244.1"/>
    <property type="molecule type" value="Genomic_DNA"/>
</dbReference>
<keyword evidence="7" id="KW-1185">Reference proteome</keyword>
<gene>
    <name evidence="6" type="ORF">OWR29_04475</name>
</gene>
<keyword evidence="1" id="KW-0805">Transcription regulation</keyword>
<feature type="domain" description="HTH tetR-type" evidence="5">
    <location>
        <begin position="5"/>
        <end position="64"/>
    </location>
</feature>
<evidence type="ECO:0000313" key="6">
    <source>
        <dbReference type="EMBL" id="MCY1137244.1"/>
    </source>
</evidence>
<sequence>MRDAGRTRRSVLDAAARTVAANGTAVSLDVIARAAGVSKSGLLHHFPSRDGLFLALAADLAERFADAVQAAVDPRDNAPGRLVRAYVRATFAELENGASAPEQVMLAGALSAVPGVDQVLRAHTERWNEAFEADGLHPDRCLLIVRAADGATVAAIYEGAANPDELRHTRELLLRLSHGDGSV</sequence>
<dbReference type="Proteomes" id="UP001151002">
    <property type="component" value="Unassembled WGS sequence"/>
</dbReference>